<comment type="similarity">
    <text evidence="1 5">Belongs to the flavin oxidoreductase frp family.</text>
</comment>
<dbReference type="PANTHER" id="PTHR43425">
    <property type="entry name" value="OXYGEN-INSENSITIVE NADPH NITROREDUCTASE"/>
    <property type="match status" value="1"/>
</dbReference>
<dbReference type="Gene3D" id="3.40.109.10">
    <property type="entry name" value="NADH Oxidase"/>
    <property type="match status" value="1"/>
</dbReference>
<dbReference type="PANTHER" id="PTHR43425:SF2">
    <property type="entry name" value="OXYGEN-INSENSITIVE NADPH NITROREDUCTASE"/>
    <property type="match status" value="1"/>
</dbReference>
<sequence>MSSVIDILTAHKSERSFTDRPIDDAILDRLVASAYRAPTSVNSQQVSLVITRNAEARGKISAIAGGQPWIAKAPLFITFVLDMHKSQQAMAAIDKEQIAQQSIESVVSGATDVGIALGAVMTAARAEGLGIVPIGGIRRDPQAMIELLHLPELTFPVVGLALGYVDEPAHQKPRLPLSTFRHEERYSTEGLKENIAAYNQEMVQHWQNIGRQDGESWSESVSGYYQNIYFPHVLSALLKQGFGNEK</sequence>
<dbReference type="RefSeq" id="WP_369896015.1">
    <property type="nucleotide sequence ID" value="NZ_JBGFFX010000009.1"/>
</dbReference>
<keyword evidence="4 5" id="KW-0560">Oxidoreductase</keyword>
<comment type="caution">
    <text evidence="7">The sequence shown here is derived from an EMBL/GenBank/DDBJ whole genome shotgun (WGS) entry which is preliminary data.</text>
</comment>
<evidence type="ECO:0000256" key="1">
    <source>
        <dbReference type="ARBA" id="ARBA00008366"/>
    </source>
</evidence>
<reference evidence="7 8" key="1">
    <citation type="submission" date="2024-07" db="EMBL/GenBank/DDBJ databases">
        <authorList>
            <person name="Hebao G."/>
        </authorList>
    </citation>
    <scope>NUCLEOTIDE SEQUENCE [LARGE SCALE GENOMIC DNA]</scope>
    <source>
        <strain evidence="7 8">ACCC 02193</strain>
    </source>
</reference>
<evidence type="ECO:0000256" key="3">
    <source>
        <dbReference type="ARBA" id="ARBA00022643"/>
    </source>
</evidence>
<evidence type="ECO:0000256" key="4">
    <source>
        <dbReference type="ARBA" id="ARBA00023002"/>
    </source>
</evidence>
<feature type="domain" description="Nitroreductase" evidence="6">
    <location>
        <begin position="10"/>
        <end position="164"/>
    </location>
</feature>
<keyword evidence="8" id="KW-1185">Reference proteome</keyword>
<evidence type="ECO:0000256" key="5">
    <source>
        <dbReference type="PIRNR" id="PIRNR005426"/>
    </source>
</evidence>
<keyword evidence="3 5" id="KW-0288">FMN</keyword>
<dbReference type="InterPro" id="IPR000415">
    <property type="entry name" value="Nitroreductase-like"/>
</dbReference>
<dbReference type="Pfam" id="PF00881">
    <property type="entry name" value="Nitroreductase"/>
    <property type="match status" value="1"/>
</dbReference>
<name>A0ABV4E9V8_9GAMM</name>
<evidence type="ECO:0000256" key="2">
    <source>
        <dbReference type="ARBA" id="ARBA00022630"/>
    </source>
</evidence>
<dbReference type="PIRSF" id="PIRSF005426">
    <property type="entry name" value="Frp"/>
    <property type="match status" value="1"/>
</dbReference>
<protein>
    <submittedName>
        <fullName evidence="7">NADPH-dependent oxidoreductase</fullName>
    </submittedName>
</protein>
<evidence type="ECO:0000313" key="8">
    <source>
        <dbReference type="Proteomes" id="UP001565243"/>
    </source>
</evidence>
<accession>A0ABV4E9V8</accession>
<evidence type="ECO:0000259" key="6">
    <source>
        <dbReference type="Pfam" id="PF00881"/>
    </source>
</evidence>
<keyword evidence="5" id="KW-0521">NADP</keyword>
<dbReference type="Proteomes" id="UP001565243">
    <property type="component" value="Unassembled WGS sequence"/>
</dbReference>
<keyword evidence="2 5" id="KW-0285">Flavoprotein</keyword>
<evidence type="ECO:0000313" key="7">
    <source>
        <dbReference type="EMBL" id="MEY8771712.1"/>
    </source>
</evidence>
<dbReference type="EMBL" id="JBGFFX010000009">
    <property type="protein sequence ID" value="MEY8771712.1"/>
    <property type="molecule type" value="Genomic_DNA"/>
</dbReference>
<dbReference type="InterPro" id="IPR016446">
    <property type="entry name" value="Flavin_OxRdtase_Frp"/>
</dbReference>
<gene>
    <name evidence="7" type="ORF">AB6T85_15035</name>
</gene>
<proteinExistence type="inferred from homology"/>
<dbReference type="CDD" id="cd02146">
    <property type="entry name" value="NfsA-like"/>
    <property type="match status" value="1"/>
</dbReference>
<dbReference type="InterPro" id="IPR029479">
    <property type="entry name" value="Nitroreductase"/>
</dbReference>
<organism evidence="7 8">
    <name type="scientific">Erwinia aeris</name>
    <dbReference type="NCBI Taxonomy" id="3239803"/>
    <lineage>
        <taxon>Bacteria</taxon>
        <taxon>Pseudomonadati</taxon>
        <taxon>Pseudomonadota</taxon>
        <taxon>Gammaproteobacteria</taxon>
        <taxon>Enterobacterales</taxon>
        <taxon>Erwiniaceae</taxon>
        <taxon>Erwinia</taxon>
    </lineage>
</organism>
<dbReference type="SUPFAM" id="SSF55469">
    <property type="entry name" value="FMN-dependent nitroreductase-like"/>
    <property type="match status" value="1"/>
</dbReference>